<comment type="caution">
    <text evidence="1">The sequence shown here is derived from an EMBL/GenBank/DDBJ whole genome shotgun (WGS) entry which is preliminary data.</text>
</comment>
<reference evidence="1 2" key="1">
    <citation type="submission" date="2019-05" db="EMBL/GenBank/DDBJ databases">
        <title>Another draft genome of Portunus trituberculatus and its Hox gene families provides insights of decapod evolution.</title>
        <authorList>
            <person name="Jeong J.-H."/>
            <person name="Song I."/>
            <person name="Kim S."/>
            <person name="Choi T."/>
            <person name="Kim D."/>
            <person name="Ryu S."/>
            <person name="Kim W."/>
        </authorList>
    </citation>
    <scope>NUCLEOTIDE SEQUENCE [LARGE SCALE GENOMIC DNA]</scope>
    <source>
        <tissue evidence="1">Muscle</tissue>
    </source>
</reference>
<gene>
    <name evidence="1" type="ORF">E2C01_006287</name>
</gene>
<evidence type="ECO:0000313" key="1">
    <source>
        <dbReference type="EMBL" id="MPC13549.1"/>
    </source>
</evidence>
<protein>
    <submittedName>
        <fullName evidence="1">Uncharacterized protein</fullName>
    </submittedName>
</protein>
<dbReference type="AlphaFoldDB" id="A0A5B7CVX2"/>
<evidence type="ECO:0000313" key="2">
    <source>
        <dbReference type="Proteomes" id="UP000324222"/>
    </source>
</evidence>
<name>A0A5B7CVX2_PORTR</name>
<organism evidence="1 2">
    <name type="scientific">Portunus trituberculatus</name>
    <name type="common">Swimming crab</name>
    <name type="synonym">Neptunus trituberculatus</name>
    <dbReference type="NCBI Taxonomy" id="210409"/>
    <lineage>
        <taxon>Eukaryota</taxon>
        <taxon>Metazoa</taxon>
        <taxon>Ecdysozoa</taxon>
        <taxon>Arthropoda</taxon>
        <taxon>Crustacea</taxon>
        <taxon>Multicrustacea</taxon>
        <taxon>Malacostraca</taxon>
        <taxon>Eumalacostraca</taxon>
        <taxon>Eucarida</taxon>
        <taxon>Decapoda</taxon>
        <taxon>Pleocyemata</taxon>
        <taxon>Brachyura</taxon>
        <taxon>Eubrachyura</taxon>
        <taxon>Portunoidea</taxon>
        <taxon>Portunidae</taxon>
        <taxon>Portuninae</taxon>
        <taxon>Portunus</taxon>
    </lineage>
</organism>
<proteinExistence type="predicted"/>
<dbReference type="EMBL" id="VSRR010000289">
    <property type="protein sequence ID" value="MPC13549.1"/>
    <property type="molecule type" value="Genomic_DNA"/>
</dbReference>
<sequence length="59" mass="6530">MELIRRSVSLLDNTCVPIMHDKLLSTVKVGMSTVPGKDGLTYDFLNALLEVKVDNPILD</sequence>
<keyword evidence="2" id="KW-1185">Reference proteome</keyword>
<accession>A0A5B7CVX2</accession>
<dbReference type="Proteomes" id="UP000324222">
    <property type="component" value="Unassembled WGS sequence"/>
</dbReference>